<dbReference type="AlphaFoldDB" id="A0A1V4L163"/>
<evidence type="ECO:0000313" key="3">
    <source>
        <dbReference type="Proteomes" id="UP000190648"/>
    </source>
</evidence>
<accession>A0A1V4L163</accession>
<organism evidence="2 3">
    <name type="scientific">Patagioenas fasciata monilis</name>
    <dbReference type="NCBI Taxonomy" id="372326"/>
    <lineage>
        <taxon>Eukaryota</taxon>
        <taxon>Metazoa</taxon>
        <taxon>Chordata</taxon>
        <taxon>Craniata</taxon>
        <taxon>Vertebrata</taxon>
        <taxon>Euteleostomi</taxon>
        <taxon>Archelosauria</taxon>
        <taxon>Archosauria</taxon>
        <taxon>Dinosauria</taxon>
        <taxon>Saurischia</taxon>
        <taxon>Theropoda</taxon>
        <taxon>Coelurosauria</taxon>
        <taxon>Aves</taxon>
        <taxon>Neognathae</taxon>
        <taxon>Neoaves</taxon>
        <taxon>Columbimorphae</taxon>
        <taxon>Columbiformes</taxon>
        <taxon>Columbidae</taxon>
        <taxon>Patagioenas</taxon>
    </lineage>
</organism>
<dbReference type="EMBL" id="LSYS01000242">
    <property type="protein sequence ID" value="OPJ90459.1"/>
    <property type="molecule type" value="Genomic_DNA"/>
</dbReference>
<feature type="region of interest" description="Disordered" evidence="1">
    <location>
        <begin position="69"/>
        <end position="96"/>
    </location>
</feature>
<name>A0A1V4L163_PATFA</name>
<protein>
    <submittedName>
        <fullName evidence="2">Uncharacterized protein</fullName>
    </submittedName>
</protein>
<evidence type="ECO:0000313" key="2">
    <source>
        <dbReference type="EMBL" id="OPJ90459.1"/>
    </source>
</evidence>
<dbReference type="OrthoDB" id="9367242at2759"/>
<proteinExistence type="predicted"/>
<evidence type="ECO:0000256" key="1">
    <source>
        <dbReference type="SAM" id="MobiDB-lite"/>
    </source>
</evidence>
<gene>
    <name evidence="2" type="ORF">AV530_008649</name>
</gene>
<keyword evidence="3" id="KW-1185">Reference proteome</keyword>
<dbReference type="Proteomes" id="UP000190648">
    <property type="component" value="Unassembled WGS sequence"/>
</dbReference>
<sequence>MNAKVQLEFSLAQDANSNKKSFYRYLNQKTKVKESTASPVNTAVNLVKMGKERAEVLSIFALVYTGTLSSHSSPVDELQDRDWRSKVPPTKRRLGS</sequence>
<comment type="caution">
    <text evidence="2">The sequence shown here is derived from an EMBL/GenBank/DDBJ whole genome shotgun (WGS) entry which is preliminary data.</text>
</comment>
<reference evidence="2 3" key="1">
    <citation type="submission" date="2016-02" db="EMBL/GenBank/DDBJ databases">
        <title>Band-tailed pigeon sequencing and assembly.</title>
        <authorList>
            <person name="Soares A.E."/>
            <person name="Novak B.J."/>
            <person name="Rice E.S."/>
            <person name="O'Connell B."/>
            <person name="Chang D."/>
            <person name="Weber S."/>
            <person name="Shapiro B."/>
        </authorList>
    </citation>
    <scope>NUCLEOTIDE SEQUENCE [LARGE SCALE GENOMIC DNA]</scope>
    <source>
        <strain evidence="2">BTP2013</strain>
        <tissue evidence="2">Blood</tissue>
    </source>
</reference>